<protein>
    <submittedName>
        <fullName evidence="1">Uncharacterized protein</fullName>
    </submittedName>
</protein>
<reference evidence="1 2" key="1">
    <citation type="submission" date="2016-11" db="EMBL/GenBank/DDBJ databases">
        <authorList>
            <person name="Jaros S."/>
            <person name="Januszkiewicz K."/>
            <person name="Wedrychowicz H."/>
        </authorList>
    </citation>
    <scope>NUCLEOTIDE SEQUENCE [LARGE SCALE GENOMIC DNA]</scope>
    <source>
        <strain evidence="1 2">GAS86</strain>
    </source>
</reference>
<sequence length="47" mass="5263">MTAPSIALPLASFLLPACHRLRGVVFPRYCVHLLQRSGYYSATIVWS</sequence>
<name>A0A1N6JSY7_9BURK</name>
<dbReference type="Proteomes" id="UP000184693">
    <property type="component" value="Unassembled WGS sequence"/>
</dbReference>
<evidence type="ECO:0000313" key="1">
    <source>
        <dbReference type="EMBL" id="SIO47341.1"/>
    </source>
</evidence>
<accession>A0A1N6JSY7</accession>
<proteinExistence type="predicted"/>
<organism evidence="1 2">
    <name type="scientific">Paraburkholderia phenazinium</name>
    <dbReference type="NCBI Taxonomy" id="60549"/>
    <lineage>
        <taxon>Bacteria</taxon>
        <taxon>Pseudomonadati</taxon>
        <taxon>Pseudomonadota</taxon>
        <taxon>Betaproteobacteria</taxon>
        <taxon>Burkholderiales</taxon>
        <taxon>Burkholderiaceae</taxon>
        <taxon>Paraburkholderia</taxon>
    </lineage>
</organism>
<gene>
    <name evidence="1" type="ORF">SAMN05444168_4940</name>
</gene>
<evidence type="ECO:0000313" key="2">
    <source>
        <dbReference type="Proteomes" id="UP000184693"/>
    </source>
</evidence>
<dbReference type="EMBL" id="FSRM01000002">
    <property type="protein sequence ID" value="SIO47341.1"/>
    <property type="molecule type" value="Genomic_DNA"/>
</dbReference>
<dbReference type="AlphaFoldDB" id="A0A1N6JSY7"/>